<dbReference type="SUPFAM" id="SSF56112">
    <property type="entry name" value="Protein kinase-like (PK-like)"/>
    <property type="match status" value="1"/>
</dbReference>
<organism evidence="8 10">
    <name type="scientific">Mastigocoleus testarum BC008</name>
    <dbReference type="NCBI Taxonomy" id="371196"/>
    <lineage>
        <taxon>Bacteria</taxon>
        <taxon>Bacillati</taxon>
        <taxon>Cyanobacteriota</taxon>
        <taxon>Cyanophyceae</taxon>
        <taxon>Nostocales</taxon>
        <taxon>Hapalosiphonaceae</taxon>
        <taxon>Mastigocoleus</taxon>
    </lineage>
</organism>
<dbReference type="EMBL" id="LMTZ01000077">
    <property type="protein sequence ID" value="KST68138.1"/>
    <property type="molecule type" value="Genomic_DNA"/>
</dbReference>
<dbReference type="AlphaFoldDB" id="A0A0V7ZUH6"/>
<dbReference type="OrthoDB" id="581647at2"/>
<dbReference type="PANTHER" id="PTHR43289:SF34">
    <property type="entry name" value="SERINE_THREONINE-PROTEIN KINASE YBDM-RELATED"/>
    <property type="match status" value="1"/>
</dbReference>
<dbReference type="PROSITE" id="PS00108">
    <property type="entry name" value="PROTEIN_KINASE_ST"/>
    <property type="match status" value="1"/>
</dbReference>
<evidence type="ECO:0000259" key="7">
    <source>
        <dbReference type="PROSITE" id="PS50011"/>
    </source>
</evidence>
<keyword evidence="3 8" id="KW-0418">Kinase</keyword>
<evidence type="ECO:0000256" key="3">
    <source>
        <dbReference type="ARBA" id="ARBA00022777"/>
    </source>
</evidence>
<feature type="compositionally biased region" description="Polar residues" evidence="6">
    <location>
        <begin position="506"/>
        <end position="524"/>
    </location>
</feature>
<protein>
    <submittedName>
        <fullName evidence="8">Protein kinase</fullName>
    </submittedName>
</protein>
<dbReference type="InterPro" id="IPR000719">
    <property type="entry name" value="Prot_kinase_dom"/>
</dbReference>
<dbReference type="InterPro" id="IPR011009">
    <property type="entry name" value="Kinase-like_dom_sf"/>
</dbReference>
<dbReference type="InterPro" id="IPR008271">
    <property type="entry name" value="Ser/Thr_kinase_AS"/>
</dbReference>
<dbReference type="PANTHER" id="PTHR43289">
    <property type="entry name" value="MITOGEN-ACTIVATED PROTEIN KINASE KINASE KINASE 20-RELATED"/>
    <property type="match status" value="1"/>
</dbReference>
<evidence type="ECO:0000313" key="10">
    <source>
        <dbReference type="Proteomes" id="UP000053372"/>
    </source>
</evidence>
<feature type="binding site" evidence="5">
    <location>
        <position position="41"/>
    </location>
    <ligand>
        <name>ATP</name>
        <dbReference type="ChEBI" id="CHEBI:30616"/>
    </ligand>
</feature>
<evidence type="ECO:0000313" key="8">
    <source>
        <dbReference type="EMBL" id="KST68138.1"/>
    </source>
</evidence>
<feature type="domain" description="Protein kinase" evidence="7">
    <location>
        <begin position="12"/>
        <end position="274"/>
    </location>
</feature>
<evidence type="ECO:0000256" key="1">
    <source>
        <dbReference type="ARBA" id="ARBA00022679"/>
    </source>
</evidence>
<evidence type="ECO:0000256" key="6">
    <source>
        <dbReference type="SAM" id="MobiDB-lite"/>
    </source>
</evidence>
<sequence>MLVGTTLQGGKYTLNQEIGKGGFGITYKATHEYLNQEVVIKTINQKLQKHPDFAKFQRQFQDEARRLATCSHPNIVRVSDFFVEDGLPYMVMEYIDGETLGEAFVLPNIPLPEKTAVHYIRQIAAALQVVHKNNLLHRDIKPDNIILRRETQEVVLIDFGIAREFNNGVKQTHTGMVSEGYSPIEQYLSHATRTPATDIYGLAATLYALLTGSIPLPALLRDREKMPAPRELQPHLSAAVNQAVMRGMAVEAKFRPQTIDDWLKLLPSSESSYVAQPVPTHMVQTIDLSAKVHPENLPQPERHSKLAVNYPVSESDRNTRPKDKKNLSPKVFIFAGVAVVTATTSFAVTKMASQNQLQPSESFSNPMIGESENNNENKNVTKLSKPEIKDLPAKKTKSTTKVTRNTNNQRNSKPNRNSTKTANSSQQELQINKVTSEEASGKSSYNNTTNTSSQSTNVKAKNIQPRSSERSPIKPKTSPSPSLIERLRQIRESRQSPSAREKSASPEKNVNSKFQAKPKTTGSNPVVVPTLPSNTQTKSNSDFNPSSVEVPTN</sequence>
<keyword evidence="4 5" id="KW-0067">ATP-binding</keyword>
<gene>
    <name evidence="8" type="ORF">BC008_32465</name>
    <name evidence="9" type="ORF">BC008_34150</name>
</gene>
<accession>A0A0V7ZUH6</accession>
<feature type="compositionally biased region" description="Low complexity" evidence="6">
    <location>
        <begin position="443"/>
        <end position="457"/>
    </location>
</feature>
<dbReference type="Pfam" id="PF00069">
    <property type="entry name" value="Pkinase"/>
    <property type="match status" value="1"/>
</dbReference>
<feature type="compositionally biased region" description="Basic and acidic residues" evidence="6">
    <location>
        <begin position="295"/>
        <end position="304"/>
    </location>
</feature>
<dbReference type="RefSeq" id="WP_036266278.1">
    <property type="nucleotide sequence ID" value="NZ_LMTZ01000045.1"/>
</dbReference>
<feature type="region of interest" description="Disordered" evidence="6">
    <location>
        <begin position="353"/>
        <end position="553"/>
    </location>
</feature>
<dbReference type="Proteomes" id="UP000053372">
    <property type="component" value="Unassembled WGS sequence"/>
</dbReference>
<dbReference type="GO" id="GO:0005524">
    <property type="term" value="F:ATP binding"/>
    <property type="evidence" value="ECO:0007669"/>
    <property type="project" value="UniProtKB-UniRule"/>
</dbReference>
<dbReference type="Gene3D" id="3.30.200.20">
    <property type="entry name" value="Phosphorylase Kinase, domain 1"/>
    <property type="match status" value="1"/>
</dbReference>
<dbReference type="EMBL" id="LMTZ01000045">
    <property type="protein sequence ID" value="KST68801.1"/>
    <property type="molecule type" value="Genomic_DNA"/>
</dbReference>
<comment type="caution">
    <text evidence="8">The sequence shown here is derived from an EMBL/GenBank/DDBJ whole genome shotgun (WGS) entry which is preliminary data.</text>
</comment>
<feature type="compositionally biased region" description="Polar residues" evidence="6">
    <location>
        <begin position="399"/>
        <end position="434"/>
    </location>
</feature>
<dbReference type="CDD" id="cd14014">
    <property type="entry name" value="STKc_PknB_like"/>
    <property type="match status" value="1"/>
</dbReference>
<feature type="region of interest" description="Disordered" evidence="6">
    <location>
        <begin position="295"/>
        <end position="325"/>
    </location>
</feature>
<evidence type="ECO:0000313" key="9">
    <source>
        <dbReference type="EMBL" id="KST68801.1"/>
    </source>
</evidence>
<evidence type="ECO:0000256" key="4">
    <source>
        <dbReference type="ARBA" id="ARBA00022840"/>
    </source>
</evidence>
<keyword evidence="10" id="KW-1185">Reference proteome</keyword>
<keyword evidence="1" id="KW-0808">Transferase</keyword>
<proteinExistence type="predicted"/>
<name>A0A0V7ZUH6_9CYAN</name>
<dbReference type="Gene3D" id="1.10.510.10">
    <property type="entry name" value="Transferase(Phosphotransferase) domain 1"/>
    <property type="match status" value="1"/>
</dbReference>
<feature type="compositionally biased region" description="Basic and acidic residues" evidence="6">
    <location>
        <begin position="314"/>
        <end position="325"/>
    </location>
</feature>
<dbReference type="GO" id="GO:0004674">
    <property type="term" value="F:protein serine/threonine kinase activity"/>
    <property type="evidence" value="ECO:0007669"/>
    <property type="project" value="TreeGrafter"/>
</dbReference>
<evidence type="ECO:0000256" key="2">
    <source>
        <dbReference type="ARBA" id="ARBA00022741"/>
    </source>
</evidence>
<dbReference type="SMART" id="SM00220">
    <property type="entry name" value="S_TKc"/>
    <property type="match status" value="1"/>
</dbReference>
<dbReference type="PROSITE" id="PS00107">
    <property type="entry name" value="PROTEIN_KINASE_ATP"/>
    <property type="match status" value="1"/>
</dbReference>
<feature type="compositionally biased region" description="Basic and acidic residues" evidence="6">
    <location>
        <begin position="384"/>
        <end position="393"/>
    </location>
</feature>
<reference evidence="8 10" key="1">
    <citation type="journal article" date="2015" name="Genome Announc.">
        <title>Draft Genome of the Euendolithic (true boring) Cyanobacterium Mastigocoleus testarum strain BC008.</title>
        <authorList>
            <person name="Guida B.S."/>
            <person name="Garcia-Pichel F."/>
        </authorList>
    </citation>
    <scope>NUCLEOTIDE SEQUENCE [LARGE SCALE GENOMIC DNA]</scope>
    <source>
        <strain evidence="8 10">BC008</strain>
    </source>
</reference>
<dbReference type="InterPro" id="IPR017441">
    <property type="entry name" value="Protein_kinase_ATP_BS"/>
</dbReference>
<feature type="compositionally biased region" description="Polar residues" evidence="6">
    <location>
        <begin position="353"/>
        <end position="382"/>
    </location>
</feature>
<dbReference type="PROSITE" id="PS50011">
    <property type="entry name" value="PROTEIN_KINASE_DOM"/>
    <property type="match status" value="1"/>
</dbReference>
<keyword evidence="2 5" id="KW-0547">Nucleotide-binding</keyword>
<feature type="compositionally biased region" description="Basic and acidic residues" evidence="6">
    <location>
        <begin position="485"/>
        <end position="505"/>
    </location>
</feature>
<feature type="compositionally biased region" description="Polar residues" evidence="6">
    <location>
        <begin position="531"/>
        <end position="553"/>
    </location>
</feature>
<evidence type="ECO:0000256" key="5">
    <source>
        <dbReference type="PROSITE-ProRule" id="PRU10141"/>
    </source>
</evidence>